<evidence type="ECO:0000313" key="3">
    <source>
        <dbReference type="EMBL" id="PTB39118.1"/>
    </source>
</evidence>
<gene>
    <name evidence="3" type="ORF">M441DRAFT_432881</name>
</gene>
<dbReference type="AlphaFoldDB" id="A0A2T3Z2S2"/>
<evidence type="ECO:0000313" key="4">
    <source>
        <dbReference type="Proteomes" id="UP000240493"/>
    </source>
</evidence>
<evidence type="ECO:0000256" key="2">
    <source>
        <dbReference type="SAM" id="Phobius"/>
    </source>
</evidence>
<keyword evidence="2" id="KW-1133">Transmembrane helix</keyword>
<evidence type="ECO:0000256" key="1">
    <source>
        <dbReference type="SAM" id="MobiDB-lite"/>
    </source>
</evidence>
<feature type="transmembrane region" description="Helical" evidence="2">
    <location>
        <begin position="38"/>
        <end position="58"/>
    </location>
</feature>
<sequence>MGVRHAEDTQQDAAIPLNWAGKTNTDSIKTPTNTSTNFYIFFYLFFFCLHVNVCLSLWPPPPPLREAKQARPHGGREETPPQQKIQLASAPPAGSATTGAQAGEREQEGGQTRRVRVYMRCTWREHRCCAALLVPPRSGLSPLIGLPCVQLSGWPLLIFFLLLSCRLHSSLVPSLKRDHPTPDSCSVVHAKDKRKGGPSPGTLCFFPPSLAGGLHKPHAAYLI</sequence>
<feature type="compositionally biased region" description="Basic and acidic residues" evidence="1">
    <location>
        <begin position="65"/>
        <end position="79"/>
    </location>
</feature>
<keyword evidence="2" id="KW-0472">Membrane</keyword>
<name>A0A2T3Z2S2_TRIA4</name>
<keyword evidence="2" id="KW-0812">Transmembrane</keyword>
<organism evidence="3 4">
    <name type="scientific">Trichoderma asperellum (strain ATCC 204424 / CBS 433.97 / NBRC 101777)</name>
    <dbReference type="NCBI Taxonomy" id="1042311"/>
    <lineage>
        <taxon>Eukaryota</taxon>
        <taxon>Fungi</taxon>
        <taxon>Dikarya</taxon>
        <taxon>Ascomycota</taxon>
        <taxon>Pezizomycotina</taxon>
        <taxon>Sordariomycetes</taxon>
        <taxon>Hypocreomycetidae</taxon>
        <taxon>Hypocreales</taxon>
        <taxon>Hypocreaceae</taxon>
        <taxon>Trichoderma</taxon>
    </lineage>
</organism>
<dbReference type="Proteomes" id="UP000240493">
    <property type="component" value="Unassembled WGS sequence"/>
</dbReference>
<keyword evidence="4" id="KW-1185">Reference proteome</keyword>
<feature type="region of interest" description="Disordered" evidence="1">
    <location>
        <begin position="65"/>
        <end position="111"/>
    </location>
</feature>
<proteinExistence type="predicted"/>
<reference evidence="3 4" key="1">
    <citation type="submission" date="2016-07" db="EMBL/GenBank/DDBJ databases">
        <title>Multiple horizontal gene transfer events from other fungi enriched the ability of initially mycotrophic Trichoderma (Ascomycota) to feed on dead plant biomass.</title>
        <authorList>
            <consortium name="DOE Joint Genome Institute"/>
            <person name="Aerts A."/>
            <person name="Atanasova L."/>
            <person name="Chenthamara K."/>
            <person name="Zhang J."/>
            <person name="Grujic M."/>
            <person name="Henrissat B."/>
            <person name="Kuo A."/>
            <person name="Salamov A."/>
            <person name="Lipzen A."/>
            <person name="Labutti K."/>
            <person name="Barry K."/>
            <person name="Miao Y."/>
            <person name="Rahimi M.J."/>
            <person name="Shen Q."/>
            <person name="Grigoriev I.V."/>
            <person name="Kubicek C.P."/>
            <person name="Druzhinina I.S."/>
        </authorList>
    </citation>
    <scope>NUCLEOTIDE SEQUENCE [LARGE SCALE GENOMIC DNA]</scope>
    <source>
        <strain evidence="3 4">CBS 433.97</strain>
    </source>
</reference>
<dbReference type="EMBL" id="KZ679264">
    <property type="protein sequence ID" value="PTB39118.1"/>
    <property type="molecule type" value="Genomic_DNA"/>
</dbReference>
<accession>A0A2T3Z2S2</accession>
<protein>
    <submittedName>
        <fullName evidence="3">Uncharacterized protein</fullName>
    </submittedName>
</protein>